<dbReference type="InterPro" id="IPR010572">
    <property type="entry name" value="Tail_dom"/>
</dbReference>
<dbReference type="AlphaFoldDB" id="A0A964RND6"/>
<name>A0A964RND6_9CLOT</name>
<dbReference type="RefSeq" id="WP_160359533.1">
    <property type="nucleotide sequence ID" value="NZ_WSRQ01000019.1"/>
</dbReference>
<accession>A0A964RND6</accession>
<organism evidence="2 3">
    <name type="scientific">Clostridium chromiireducens</name>
    <dbReference type="NCBI Taxonomy" id="225345"/>
    <lineage>
        <taxon>Bacteria</taxon>
        <taxon>Bacillati</taxon>
        <taxon>Bacillota</taxon>
        <taxon>Clostridia</taxon>
        <taxon>Eubacteriales</taxon>
        <taxon>Clostridiaceae</taxon>
        <taxon>Clostridium</taxon>
    </lineage>
</organism>
<reference evidence="2" key="1">
    <citation type="submission" date="2019-12" db="EMBL/GenBank/DDBJ databases">
        <title>Microbes associate with the intestines of laboratory mice.</title>
        <authorList>
            <person name="Navarre W."/>
            <person name="Wong E."/>
        </authorList>
    </citation>
    <scope>NUCLEOTIDE SEQUENCE</scope>
    <source>
        <strain evidence="2">NM79_F5</strain>
    </source>
</reference>
<gene>
    <name evidence="2" type="ORF">GKZ28_13200</name>
</gene>
<dbReference type="Proteomes" id="UP000656077">
    <property type="component" value="Unassembled WGS sequence"/>
</dbReference>
<protein>
    <recommendedName>
        <fullName evidence="1">Tail spike domain-containing protein</fullName>
    </recommendedName>
</protein>
<feature type="domain" description="Tail spike" evidence="1">
    <location>
        <begin position="160"/>
        <end position="372"/>
    </location>
</feature>
<dbReference type="EMBL" id="WSRQ01000019">
    <property type="protein sequence ID" value="MVX64650.1"/>
    <property type="molecule type" value="Genomic_DNA"/>
</dbReference>
<dbReference type="Pfam" id="PF06605">
    <property type="entry name" value="Prophage_tail"/>
    <property type="match status" value="1"/>
</dbReference>
<proteinExistence type="predicted"/>
<evidence type="ECO:0000313" key="2">
    <source>
        <dbReference type="EMBL" id="MVX64650.1"/>
    </source>
</evidence>
<evidence type="ECO:0000259" key="1">
    <source>
        <dbReference type="Pfam" id="PF06605"/>
    </source>
</evidence>
<evidence type="ECO:0000313" key="3">
    <source>
        <dbReference type="Proteomes" id="UP000656077"/>
    </source>
</evidence>
<sequence>MKKLDELRKKYKNTKLGLYNMNHQMVTNVYGAYNLEKTMNTNESWEISFKISSLQDEISQNSCQMLVKIMSDDEPDFFIIKEVTINTDDVTILDVKGYREEESLKAVFCEVMNEVGKTAEELFNSIKSHCKNVQLDYFWGGTDADLTQIRSIVGSDESSVWDNLILLAQAYDGWLEFSIDQTNFNKYVFLRTIPTDKGMFIRNGLNYKPLSINFSTKNLITRMYAYGSKDVTTGEDINIIGVNPTGKAYVQNTEYYEKVLGMSLDNILNNPSCMQEGTFRDSNIGDANVLLNTVKEELAKKSQPEISGTVTYQDINIFETGYPNGEMDIRVGEKIRIVNTDVGYTFSTIVQSITKKYSTDIMQTPLTITNVIPYADPLKELINTGITVNKVTSIDTTSGQPYISTATVKDENTGLNIASALASKVDATEIASLIEEHPSSVLNAINNTANATDVNLSASNGLTVNKGKARVFNSSGTKVFWINESGQVSISDNMQIYSNGVLVADIGYSNGVLTIENKNGDLNLVGTNIKINGTNLNDVIDQRITEMKTLDGGTFLIV</sequence>
<comment type="caution">
    <text evidence="2">The sequence shown here is derived from an EMBL/GenBank/DDBJ whole genome shotgun (WGS) entry which is preliminary data.</text>
</comment>